<comment type="caution">
    <text evidence="2">The sequence shown here is derived from an EMBL/GenBank/DDBJ whole genome shotgun (WGS) entry which is preliminary data.</text>
</comment>
<dbReference type="Proteomes" id="UP001213000">
    <property type="component" value="Unassembled WGS sequence"/>
</dbReference>
<keyword evidence="3" id="KW-1185">Reference proteome</keyword>
<name>A0AAD5YR09_9AGAR</name>
<accession>A0AAD5YR09</accession>
<dbReference type="EMBL" id="JANIEX010000813">
    <property type="protein sequence ID" value="KAJ3562940.1"/>
    <property type="molecule type" value="Genomic_DNA"/>
</dbReference>
<evidence type="ECO:0000256" key="1">
    <source>
        <dbReference type="SAM" id="MobiDB-lite"/>
    </source>
</evidence>
<protein>
    <submittedName>
        <fullName evidence="2">Uncharacterized protein</fullName>
    </submittedName>
</protein>
<organism evidence="2 3">
    <name type="scientific">Leucocoprinus birnbaumii</name>
    <dbReference type="NCBI Taxonomy" id="56174"/>
    <lineage>
        <taxon>Eukaryota</taxon>
        <taxon>Fungi</taxon>
        <taxon>Dikarya</taxon>
        <taxon>Basidiomycota</taxon>
        <taxon>Agaricomycotina</taxon>
        <taxon>Agaricomycetes</taxon>
        <taxon>Agaricomycetidae</taxon>
        <taxon>Agaricales</taxon>
        <taxon>Agaricineae</taxon>
        <taxon>Agaricaceae</taxon>
        <taxon>Leucocoprinus</taxon>
    </lineage>
</organism>
<gene>
    <name evidence="2" type="ORF">NP233_g9263</name>
</gene>
<dbReference type="AlphaFoldDB" id="A0AAD5YR09"/>
<feature type="region of interest" description="Disordered" evidence="1">
    <location>
        <begin position="1"/>
        <end position="29"/>
    </location>
</feature>
<evidence type="ECO:0000313" key="3">
    <source>
        <dbReference type="Proteomes" id="UP001213000"/>
    </source>
</evidence>
<sequence length="97" mass="10783">MTLASAAEMSVGEAGARPEDGPQAQSDDPIHQQLSLDVPICLLRFARVEALVHYVKQKTTALLREDHHLWELVLLLREALPPVLLQQKQPLMAVVLI</sequence>
<proteinExistence type="predicted"/>
<reference evidence="2" key="1">
    <citation type="submission" date="2022-07" db="EMBL/GenBank/DDBJ databases">
        <title>Genome Sequence of Leucocoprinus birnbaumii.</title>
        <authorList>
            <person name="Buettner E."/>
        </authorList>
    </citation>
    <scope>NUCLEOTIDE SEQUENCE</scope>
    <source>
        <strain evidence="2">VT141</strain>
    </source>
</reference>
<evidence type="ECO:0000313" key="2">
    <source>
        <dbReference type="EMBL" id="KAJ3562940.1"/>
    </source>
</evidence>